<accession>A0ABS8S046</accession>
<feature type="region of interest" description="Disordered" evidence="1">
    <location>
        <begin position="233"/>
        <end position="253"/>
    </location>
</feature>
<sequence>MDSPAVQALFEDSSVVPLDSLFSPTTIVVEARFDMFEGEKDIYDRHNFDASTSLLDLSSSFELEEGSMLEGLVLEESADKVDVGDMTKEPSQTSVLLTPRDELIVQSLTHMAQSGSQSKMSEEHAKPSSPIYESTDIHFAPMWDGTPGDLNIEQVVVGSDDSEDKQSLSWKVQRIGSKLQDTQSGDQISQENKAKEKSICRILSSTEIILDQDEEEVEKDIDDDVAISLPVQREKFQEQSSAGEEKKKEGTRLEKSNAEVKRLTGLLAQYDAKIMRLKTALHEASVAPVEKPCLMIVLRQENDAVKAQVGNLTQKLLKSHKAANERMTLLLQKLFGP</sequence>
<reference evidence="2 3" key="1">
    <citation type="journal article" date="2021" name="BMC Genomics">
        <title>Datura genome reveals duplications of psychoactive alkaloid biosynthetic genes and high mutation rate following tissue culture.</title>
        <authorList>
            <person name="Rajewski A."/>
            <person name="Carter-House D."/>
            <person name="Stajich J."/>
            <person name="Litt A."/>
        </authorList>
    </citation>
    <scope>NUCLEOTIDE SEQUENCE [LARGE SCALE GENOMIC DNA]</scope>
    <source>
        <strain evidence="2">AR-01</strain>
    </source>
</reference>
<organism evidence="2 3">
    <name type="scientific">Datura stramonium</name>
    <name type="common">Jimsonweed</name>
    <name type="synonym">Common thornapple</name>
    <dbReference type="NCBI Taxonomy" id="4076"/>
    <lineage>
        <taxon>Eukaryota</taxon>
        <taxon>Viridiplantae</taxon>
        <taxon>Streptophyta</taxon>
        <taxon>Embryophyta</taxon>
        <taxon>Tracheophyta</taxon>
        <taxon>Spermatophyta</taxon>
        <taxon>Magnoliopsida</taxon>
        <taxon>eudicotyledons</taxon>
        <taxon>Gunneridae</taxon>
        <taxon>Pentapetalae</taxon>
        <taxon>asterids</taxon>
        <taxon>lamiids</taxon>
        <taxon>Solanales</taxon>
        <taxon>Solanaceae</taxon>
        <taxon>Solanoideae</taxon>
        <taxon>Datureae</taxon>
        <taxon>Datura</taxon>
    </lineage>
</organism>
<dbReference type="Proteomes" id="UP000823775">
    <property type="component" value="Unassembled WGS sequence"/>
</dbReference>
<name>A0ABS8S046_DATST</name>
<evidence type="ECO:0000256" key="1">
    <source>
        <dbReference type="SAM" id="MobiDB-lite"/>
    </source>
</evidence>
<evidence type="ECO:0000313" key="2">
    <source>
        <dbReference type="EMBL" id="MCD7452460.1"/>
    </source>
</evidence>
<gene>
    <name evidence="2" type="ORF">HAX54_016931</name>
</gene>
<evidence type="ECO:0000313" key="3">
    <source>
        <dbReference type="Proteomes" id="UP000823775"/>
    </source>
</evidence>
<comment type="caution">
    <text evidence="2">The sequence shown here is derived from an EMBL/GenBank/DDBJ whole genome shotgun (WGS) entry which is preliminary data.</text>
</comment>
<protein>
    <submittedName>
        <fullName evidence="2">Uncharacterized protein</fullName>
    </submittedName>
</protein>
<proteinExistence type="predicted"/>
<dbReference type="EMBL" id="JACEIK010000210">
    <property type="protein sequence ID" value="MCD7452460.1"/>
    <property type="molecule type" value="Genomic_DNA"/>
</dbReference>
<keyword evidence="3" id="KW-1185">Reference proteome</keyword>